<name>A0A0X3X8P8_STRVO</name>
<reference evidence="2" key="1">
    <citation type="submission" date="2015-10" db="EMBL/GenBank/DDBJ databases">
        <authorList>
            <person name="Ju K.-S."/>
            <person name="Doroghazi J.R."/>
            <person name="Metcalf W.W."/>
        </authorList>
    </citation>
    <scope>NUCLEOTIDE SEQUENCE [LARGE SCALE GENOMIC DNA]</scope>
    <source>
        <strain evidence="2">NRRL F-8817</strain>
    </source>
</reference>
<organism evidence="1 2">
    <name type="scientific">Streptomyces violaceusniger</name>
    <dbReference type="NCBI Taxonomy" id="68280"/>
    <lineage>
        <taxon>Bacteria</taxon>
        <taxon>Bacillati</taxon>
        <taxon>Actinomycetota</taxon>
        <taxon>Actinomycetes</taxon>
        <taxon>Kitasatosporales</taxon>
        <taxon>Streptomycetaceae</taxon>
        <taxon>Streptomyces</taxon>
        <taxon>Streptomyces violaceusniger group</taxon>
    </lineage>
</organism>
<protein>
    <submittedName>
        <fullName evidence="1">Uncharacterized protein</fullName>
    </submittedName>
</protein>
<sequence length="152" mass="16496">MSLLMAFLKGSRMGFIRGEWKAWLTVRVLVFRPLAAQVVVMSVTGWRGPEMTVLPGVLCAAMLTWLLCRARSSVSSSGVAAMVAMLPPAGSVPMRVARVATRWQASGRSKTPAMWAAAISPMEWPMTASGRTPSESSRRARAMCRANSPVWV</sequence>
<evidence type="ECO:0000313" key="2">
    <source>
        <dbReference type="Proteomes" id="UP000053413"/>
    </source>
</evidence>
<comment type="caution">
    <text evidence="1">The sequence shown here is derived from an EMBL/GenBank/DDBJ whole genome shotgun (WGS) entry which is preliminary data.</text>
</comment>
<dbReference type="EMBL" id="LLZJ01000074">
    <property type="protein sequence ID" value="KUL64866.1"/>
    <property type="molecule type" value="Genomic_DNA"/>
</dbReference>
<evidence type="ECO:0000313" key="1">
    <source>
        <dbReference type="EMBL" id="KUL64866.1"/>
    </source>
</evidence>
<dbReference type="Proteomes" id="UP000053413">
    <property type="component" value="Unassembled WGS sequence"/>
</dbReference>
<accession>A0A0X3X8P8</accession>
<proteinExistence type="predicted"/>
<dbReference type="AlphaFoldDB" id="A0A0X3X8P8"/>
<gene>
    <name evidence="1" type="ORF">ADL28_08465</name>
</gene>